<keyword evidence="7" id="KW-0221">Differentiation</keyword>
<evidence type="ECO:0000256" key="7">
    <source>
        <dbReference type="ARBA" id="ARBA00022782"/>
    </source>
</evidence>
<evidence type="ECO:0000256" key="4">
    <source>
        <dbReference type="ARBA" id="ARBA00004230"/>
    </source>
</evidence>
<feature type="compositionally biased region" description="Acidic residues" evidence="21">
    <location>
        <begin position="424"/>
        <end position="440"/>
    </location>
</feature>
<evidence type="ECO:0000256" key="2">
    <source>
        <dbReference type="ARBA" id="ARBA00004120"/>
    </source>
</evidence>
<evidence type="ECO:0000256" key="11">
    <source>
        <dbReference type="ARBA" id="ARBA00022871"/>
    </source>
</evidence>
<feature type="compositionally biased region" description="Low complexity" evidence="21">
    <location>
        <begin position="22"/>
        <end position="32"/>
    </location>
</feature>
<accession>A0A4U1F5X9</accession>
<feature type="region of interest" description="Disordered" evidence="21">
    <location>
        <begin position="418"/>
        <end position="440"/>
    </location>
</feature>
<evidence type="ECO:0000256" key="21">
    <source>
        <dbReference type="SAM" id="MobiDB-lite"/>
    </source>
</evidence>
<evidence type="ECO:0000313" key="23">
    <source>
        <dbReference type="Proteomes" id="UP000308365"/>
    </source>
</evidence>
<proteinExistence type="inferred from homology"/>
<evidence type="ECO:0000256" key="15">
    <source>
        <dbReference type="ARBA" id="ARBA00023128"/>
    </source>
</evidence>
<keyword evidence="10" id="KW-0282">Flagellum</keyword>
<dbReference type="GO" id="GO:0036064">
    <property type="term" value="C:ciliary basal body"/>
    <property type="evidence" value="ECO:0007669"/>
    <property type="project" value="TreeGrafter"/>
</dbReference>
<dbReference type="GO" id="GO:0007283">
    <property type="term" value="P:spermatogenesis"/>
    <property type="evidence" value="ECO:0007669"/>
    <property type="project" value="UniProtKB-KW"/>
</dbReference>
<evidence type="ECO:0000256" key="6">
    <source>
        <dbReference type="ARBA" id="ARBA00022490"/>
    </source>
</evidence>
<keyword evidence="19" id="KW-0966">Cell projection</keyword>
<dbReference type="SUPFAM" id="SSF103657">
    <property type="entry name" value="BAR/IMD domain-like"/>
    <property type="match status" value="1"/>
</dbReference>
<protein>
    <submittedName>
        <fullName evidence="22">Uncharacterized protein</fullName>
    </submittedName>
</protein>
<evidence type="ECO:0000256" key="9">
    <source>
        <dbReference type="ARBA" id="ARBA00022794"/>
    </source>
</evidence>
<feature type="compositionally biased region" description="Basic and acidic residues" evidence="21">
    <location>
        <begin position="287"/>
        <end position="304"/>
    </location>
</feature>
<reference evidence="23" key="1">
    <citation type="journal article" date="2019" name="IScience">
        <title>Narwhal Genome Reveals Long-Term Low Genetic Diversity despite Current Large Abundance Size.</title>
        <authorList>
            <person name="Westbury M.V."/>
            <person name="Petersen B."/>
            <person name="Garde E."/>
            <person name="Heide-Jorgensen M.P."/>
            <person name="Lorenzen E.D."/>
        </authorList>
    </citation>
    <scope>NUCLEOTIDE SEQUENCE [LARGE SCALE GENOMIC DNA]</scope>
</reference>
<dbReference type="PANTHER" id="PTHR21223">
    <property type="entry name" value="CBY1-INTERACTING BAR DOMAIN-CONTAINING PROTEIN HOMOLOG"/>
    <property type="match status" value="1"/>
</dbReference>
<evidence type="ECO:0000256" key="16">
    <source>
        <dbReference type="ARBA" id="ARBA00023136"/>
    </source>
</evidence>
<comment type="caution">
    <text evidence="22">The sequence shown here is derived from an EMBL/GenBank/DDBJ whole genome shotgun (WGS) entry which is preliminary data.</text>
</comment>
<keyword evidence="6" id="KW-0963">Cytoplasm</keyword>
<dbReference type="GO" id="GO:0030154">
    <property type="term" value="P:cell differentiation"/>
    <property type="evidence" value="ECO:0007669"/>
    <property type="project" value="UniProtKB-KW"/>
</dbReference>
<keyword evidence="13" id="KW-0175">Coiled coil</keyword>
<sequence>MQVRARLGKKQDGMRQAQPEAGSLLTGESGTTGRRREFGGALPQDAERSGSPQPSTAFQTLARAGARRWTRRPAPAPALPRAVQTPGGSRAPGHYGAELPREPPPRSGAAGRSQASSCACTVGCGGQAPNGDLEEEDRPWEMVGSLKVCAVEAAEYPGSIGIIKLTDAQTRQLQDAVTNVEKHFGELCQIFAAYVRKTARLRDKADLLVNEINVYASTETPKLKQGLKTFADEFAKLQDYRQAEVERLEAKVVEPLKAYGTIVKMKRDDLKATLTARNREAKQLTQLERTRQRNPSDRHAETELQRATMDAARTTRHLEETIDSFEKQKIKDIKTIFSEFITIEMLFHGKALEVYTAAYQNIQKIDEEEDLEVFRNSLYPPDYSSRLDIVRANSKSPLQRSLSAKCVSGTGQVSTCRLRKDQQIEDDEEDEDLDVTEEEN</sequence>
<feature type="compositionally biased region" description="Polar residues" evidence="21">
    <location>
        <begin position="50"/>
        <end position="59"/>
    </location>
</feature>
<dbReference type="GO" id="GO:0005634">
    <property type="term" value="C:nucleus"/>
    <property type="evidence" value="ECO:0007669"/>
    <property type="project" value="UniProtKB-SubCell"/>
</dbReference>
<evidence type="ECO:0000256" key="10">
    <source>
        <dbReference type="ARBA" id="ARBA00022846"/>
    </source>
</evidence>
<dbReference type="Gene3D" id="1.20.1270.60">
    <property type="entry name" value="Arfaptin homology (AH) domain/BAR domain"/>
    <property type="match status" value="1"/>
</dbReference>
<keyword evidence="14" id="KW-0969">Cilium</keyword>
<evidence type="ECO:0000256" key="8">
    <source>
        <dbReference type="ARBA" id="ARBA00022792"/>
    </source>
</evidence>
<name>A0A4U1F5X9_MONMO</name>
<dbReference type="InterPro" id="IPR009602">
    <property type="entry name" value="CBAR/FAM92"/>
</dbReference>
<evidence type="ECO:0000256" key="18">
    <source>
        <dbReference type="ARBA" id="ARBA00023242"/>
    </source>
</evidence>
<dbReference type="AlphaFoldDB" id="A0A4U1F5X9"/>
<dbReference type="InterPro" id="IPR035590">
    <property type="entry name" value="BAR_CBAR1/2"/>
</dbReference>
<keyword evidence="17" id="KW-0206">Cytoskeleton</keyword>
<dbReference type="EMBL" id="RWIC01000371">
    <property type="protein sequence ID" value="TKC44785.1"/>
    <property type="molecule type" value="Genomic_DNA"/>
</dbReference>
<evidence type="ECO:0000256" key="5">
    <source>
        <dbReference type="ARBA" id="ARBA00004443"/>
    </source>
</evidence>
<dbReference type="GO" id="GO:0005743">
    <property type="term" value="C:mitochondrial inner membrane"/>
    <property type="evidence" value="ECO:0007669"/>
    <property type="project" value="UniProtKB-SubCell"/>
</dbReference>
<organism evidence="22 23">
    <name type="scientific">Monodon monoceros</name>
    <name type="common">Narwhal</name>
    <name type="synonym">Ceratodon monodon</name>
    <dbReference type="NCBI Taxonomy" id="40151"/>
    <lineage>
        <taxon>Eukaryota</taxon>
        <taxon>Metazoa</taxon>
        <taxon>Chordata</taxon>
        <taxon>Craniata</taxon>
        <taxon>Vertebrata</taxon>
        <taxon>Euteleostomi</taxon>
        <taxon>Mammalia</taxon>
        <taxon>Eutheria</taxon>
        <taxon>Laurasiatheria</taxon>
        <taxon>Artiodactyla</taxon>
        <taxon>Whippomorpha</taxon>
        <taxon>Cetacea</taxon>
        <taxon>Odontoceti</taxon>
        <taxon>Monodontidae</taxon>
        <taxon>Monodon</taxon>
    </lineage>
</organism>
<feature type="region of interest" description="Disordered" evidence="21">
    <location>
        <begin position="1"/>
        <end position="113"/>
    </location>
</feature>
<dbReference type="Pfam" id="PF06730">
    <property type="entry name" value="FAM92"/>
    <property type="match status" value="1"/>
</dbReference>
<evidence type="ECO:0000256" key="1">
    <source>
        <dbReference type="ARBA" id="ARBA00004114"/>
    </source>
</evidence>
<evidence type="ECO:0000256" key="20">
    <source>
        <dbReference type="ARBA" id="ARBA00029449"/>
    </source>
</evidence>
<dbReference type="Proteomes" id="UP000308365">
    <property type="component" value="Unassembled WGS sequence"/>
</dbReference>
<dbReference type="PANTHER" id="PTHR21223:SF4">
    <property type="entry name" value="CBY1-INTERACTING BAR DOMAIN-CONTAINING PROTEIN 1"/>
    <property type="match status" value="1"/>
</dbReference>
<keyword evidence="16" id="KW-0472">Membrane</keyword>
<evidence type="ECO:0000256" key="3">
    <source>
        <dbReference type="ARBA" id="ARBA00004123"/>
    </source>
</evidence>
<evidence type="ECO:0000256" key="19">
    <source>
        <dbReference type="ARBA" id="ARBA00023273"/>
    </source>
</evidence>
<dbReference type="GO" id="GO:0031514">
    <property type="term" value="C:motile cilium"/>
    <property type="evidence" value="ECO:0007669"/>
    <property type="project" value="UniProtKB-SubCell"/>
</dbReference>
<dbReference type="CDD" id="cd07598">
    <property type="entry name" value="BAR_FAM92"/>
    <property type="match status" value="1"/>
</dbReference>
<dbReference type="InterPro" id="IPR027267">
    <property type="entry name" value="AH/BAR_dom_sf"/>
</dbReference>
<feature type="region of interest" description="Disordered" evidence="21">
    <location>
        <begin position="287"/>
        <end position="311"/>
    </location>
</feature>
<dbReference type="FunFam" id="1.20.1270.60:FF:000047">
    <property type="entry name" value="protein FAM92A isoform X1"/>
    <property type="match status" value="1"/>
</dbReference>
<keyword evidence="8" id="KW-0999">Mitochondrion inner membrane</keyword>
<keyword evidence="15" id="KW-0496">Mitochondrion</keyword>
<keyword evidence="18" id="KW-0539">Nucleus</keyword>
<dbReference type="GO" id="GO:0035869">
    <property type="term" value="C:ciliary transition zone"/>
    <property type="evidence" value="ECO:0007669"/>
    <property type="project" value="TreeGrafter"/>
</dbReference>
<keyword evidence="11" id="KW-0744">Spermatogenesis</keyword>
<keyword evidence="9" id="KW-0970">Cilium biogenesis/degradation</keyword>
<dbReference type="GO" id="GO:0005814">
    <property type="term" value="C:centriole"/>
    <property type="evidence" value="ECO:0007669"/>
    <property type="project" value="UniProtKB-SubCell"/>
</dbReference>
<dbReference type="GO" id="GO:0060271">
    <property type="term" value="P:cilium assembly"/>
    <property type="evidence" value="ECO:0007669"/>
    <property type="project" value="InterPro"/>
</dbReference>
<evidence type="ECO:0000256" key="14">
    <source>
        <dbReference type="ARBA" id="ARBA00023069"/>
    </source>
</evidence>
<evidence type="ECO:0000256" key="17">
    <source>
        <dbReference type="ARBA" id="ARBA00023212"/>
    </source>
</evidence>
<evidence type="ECO:0000256" key="12">
    <source>
        <dbReference type="ARBA" id="ARBA00022946"/>
    </source>
</evidence>
<keyword evidence="12" id="KW-0809">Transit peptide</keyword>
<comment type="similarity">
    <text evidence="20">Belongs to the CIBAR family.</text>
</comment>
<evidence type="ECO:0000313" key="22">
    <source>
        <dbReference type="EMBL" id="TKC44785.1"/>
    </source>
</evidence>
<gene>
    <name evidence="22" type="ORF">EI555_007728</name>
</gene>
<comment type="subcellular location">
    <subcellularLocation>
        <location evidence="4">Cell projection</location>
        <location evidence="4">Cilium</location>
        <location evidence="4">Flagellum</location>
    </subcellularLocation>
    <subcellularLocation>
        <location evidence="2">Cytoplasm</location>
        <location evidence="2">Cytoskeleton</location>
        <location evidence="2">Cilium basal body</location>
    </subcellularLocation>
    <subcellularLocation>
        <location evidence="1">Cytoplasm</location>
        <location evidence="1">Cytoskeleton</location>
        <location evidence="1">Microtubule organizing center</location>
        <location evidence="1">Centrosome</location>
        <location evidence="1">Centriole</location>
    </subcellularLocation>
    <subcellularLocation>
        <location evidence="5">Mitochondrion inner membrane</location>
        <topology evidence="5">Peripheral membrane protein</topology>
        <orientation evidence="5">Matrix side</orientation>
    </subcellularLocation>
    <subcellularLocation>
        <location evidence="3">Nucleus</location>
    </subcellularLocation>
</comment>
<evidence type="ECO:0000256" key="13">
    <source>
        <dbReference type="ARBA" id="ARBA00023054"/>
    </source>
</evidence>